<keyword evidence="5" id="KW-1185">Reference proteome</keyword>
<accession>A0A161PST6</accession>
<comment type="caution">
    <text evidence="4">The sequence shown here is derived from an EMBL/GenBank/DDBJ whole genome shotgun (WGS) entry which is preliminary data.</text>
</comment>
<dbReference type="AlphaFoldDB" id="A0A161PST6"/>
<proteinExistence type="predicted"/>
<dbReference type="RefSeq" id="WP_068749174.1">
    <property type="nucleotide sequence ID" value="NZ_LOHZ01000043.1"/>
</dbReference>
<keyword evidence="1" id="KW-0677">Repeat</keyword>
<evidence type="ECO:0000313" key="5">
    <source>
        <dbReference type="Proteomes" id="UP000075737"/>
    </source>
</evidence>
<dbReference type="Pfam" id="PF00395">
    <property type="entry name" value="SLH"/>
    <property type="match status" value="3"/>
</dbReference>
<keyword evidence="2" id="KW-0732">Signal</keyword>
<dbReference type="Proteomes" id="UP000075737">
    <property type="component" value="Unassembled WGS sequence"/>
</dbReference>
<dbReference type="PROSITE" id="PS51272">
    <property type="entry name" value="SLH"/>
    <property type="match status" value="3"/>
</dbReference>
<dbReference type="PANTHER" id="PTHR43308:SF5">
    <property type="entry name" value="S-LAYER PROTEIN _ PEPTIDOGLYCAN ENDO-BETA-N-ACETYLGLUCOSAMINIDASE"/>
    <property type="match status" value="1"/>
</dbReference>
<name>A0A161PST6_9FIRM</name>
<keyword evidence="4" id="KW-0326">Glycosidase</keyword>
<dbReference type="GO" id="GO:0045493">
    <property type="term" value="P:xylan catabolic process"/>
    <property type="evidence" value="ECO:0007669"/>
    <property type="project" value="UniProtKB-KW"/>
</dbReference>
<feature type="signal peptide" evidence="2">
    <location>
        <begin position="1"/>
        <end position="19"/>
    </location>
</feature>
<sequence length="371" mass="41623">MKKFIAGLLMMLLIVSVMASPVFAKPKLNFKDVGEGFEWAKFAIDRMYEKGVIKGFPNGLFKPKDPVTHLQAIIMALRIMGWEKEVDFKAELPQKVKDIKLSWKEGYYYVAVAVEKGLVKSEELKNFRPNEPAKRHEVARYIVRAIGKESIAQSHMNDKLSFKDASAIPKDAVGYVYVITDLGLMKGYPGNLFMPNKPVTRAEMAVIINNLDGLIGDKDDDQKVTVTVKGIIVDVDKNAKTVTLYTYGKETNAYPGILKVSEIEGLHYELETTSGRYVLTGKTGGLDENISKSILVFGEVKDGPSIYMRGPVLEVKEWYLLNENNTLTFNLTENTSVKKDGKEVRLSELKEGSYVEIKAHDKNIISVEIIK</sequence>
<dbReference type="PATRIC" id="fig|520767.4.peg.2199"/>
<dbReference type="InterPro" id="IPR051465">
    <property type="entry name" value="Cell_Envelope_Struct_Comp"/>
</dbReference>
<dbReference type="InterPro" id="IPR001119">
    <property type="entry name" value="SLH_dom"/>
</dbReference>
<keyword evidence="4" id="KW-0378">Hydrolase</keyword>
<feature type="domain" description="SLH" evidence="3">
    <location>
        <begin position="91"/>
        <end position="156"/>
    </location>
</feature>
<feature type="domain" description="SLH" evidence="3">
    <location>
        <begin position="159"/>
        <end position="222"/>
    </location>
</feature>
<gene>
    <name evidence="4" type="primary">xynA1_2</name>
    <name evidence="4" type="ORF">ATZ99_20770</name>
</gene>
<dbReference type="EMBL" id="LOHZ01000043">
    <property type="protein sequence ID" value="KYO64317.1"/>
    <property type="molecule type" value="Genomic_DNA"/>
</dbReference>
<keyword evidence="4" id="KW-0858">Xylan degradation</keyword>
<dbReference type="EC" id="3.2.1.8" evidence="4"/>
<evidence type="ECO:0000256" key="2">
    <source>
        <dbReference type="SAM" id="SignalP"/>
    </source>
</evidence>
<evidence type="ECO:0000259" key="3">
    <source>
        <dbReference type="PROSITE" id="PS51272"/>
    </source>
</evidence>
<evidence type="ECO:0000313" key="4">
    <source>
        <dbReference type="EMBL" id="KYO64317.1"/>
    </source>
</evidence>
<organism evidence="4 5">
    <name type="scientific">Thermovenabulum gondwanense</name>
    <dbReference type="NCBI Taxonomy" id="520767"/>
    <lineage>
        <taxon>Bacteria</taxon>
        <taxon>Bacillati</taxon>
        <taxon>Bacillota</taxon>
        <taxon>Clostridia</taxon>
        <taxon>Thermosediminibacterales</taxon>
        <taxon>Thermosediminibacteraceae</taxon>
        <taxon>Thermovenabulum</taxon>
    </lineage>
</organism>
<feature type="domain" description="SLH" evidence="3">
    <location>
        <begin position="27"/>
        <end position="90"/>
    </location>
</feature>
<reference evidence="4 5" key="1">
    <citation type="submission" date="2015-12" db="EMBL/GenBank/DDBJ databases">
        <title>Draft genome of Thermovenabulum gondwanense isolated from a red thermophilic microbial mat colonisisng an outflow channel of a bore well.</title>
        <authorList>
            <person name="Patel B.K."/>
        </authorList>
    </citation>
    <scope>NUCLEOTIDE SEQUENCE [LARGE SCALE GENOMIC DNA]</scope>
    <source>
        <strain evidence="4 5">R270</strain>
    </source>
</reference>
<dbReference type="STRING" id="520767.ATZ99_20770"/>
<dbReference type="GO" id="GO:0031176">
    <property type="term" value="F:endo-1,4-beta-xylanase activity"/>
    <property type="evidence" value="ECO:0007669"/>
    <property type="project" value="UniProtKB-EC"/>
</dbReference>
<feature type="chain" id="PRO_5039164310" evidence="2">
    <location>
        <begin position="20"/>
        <end position="371"/>
    </location>
</feature>
<evidence type="ECO:0000256" key="1">
    <source>
        <dbReference type="ARBA" id="ARBA00022737"/>
    </source>
</evidence>
<keyword evidence="4" id="KW-0624">Polysaccharide degradation</keyword>
<protein>
    <submittedName>
        <fullName evidence="4">Endo-1,4-beta-xylanase A</fullName>
        <ecNumber evidence="4">3.2.1.8</ecNumber>
    </submittedName>
</protein>
<keyword evidence="4" id="KW-0119">Carbohydrate metabolism</keyword>
<dbReference type="PANTHER" id="PTHR43308">
    <property type="entry name" value="OUTER MEMBRANE PROTEIN ALPHA-RELATED"/>
    <property type="match status" value="1"/>
</dbReference>